<evidence type="ECO:0000256" key="1">
    <source>
        <dbReference type="SAM" id="Phobius"/>
    </source>
</evidence>
<keyword evidence="1" id="KW-0472">Membrane</keyword>
<organism evidence="2">
    <name type="scientific">freshwater metagenome</name>
    <dbReference type="NCBI Taxonomy" id="449393"/>
    <lineage>
        <taxon>unclassified sequences</taxon>
        <taxon>metagenomes</taxon>
        <taxon>ecological metagenomes</taxon>
    </lineage>
</organism>
<dbReference type="AlphaFoldDB" id="A0A6J7IT17"/>
<gene>
    <name evidence="2" type="ORF">UFOPK3472_04224</name>
</gene>
<name>A0A6J7IT17_9ZZZZ</name>
<sequence length="223" mass="24991">MACVWIGVNDNVIRWVIPVRFVRRVEDHALGSGVSIPPRTAKLWLITVASISVSGMGVALSKSDVFGAAGMPIAGIAIVVLVSTLGFRSSVELRLFADGFVRRRRSCLFFFPRTHDILVRWDDVEQYEASTYRTSEKRGSGFTEPVLYVRATGLDIERPRDRLDQPDRMAIRIHLLAAEPNAVLALMKWCTDGPVNRIRMTGYDSPDLLVPPPLRERLELSRS</sequence>
<keyword evidence="1" id="KW-1133">Transmembrane helix</keyword>
<dbReference type="EMBL" id="CAFBLX010000506">
    <property type="protein sequence ID" value="CAB4933414.1"/>
    <property type="molecule type" value="Genomic_DNA"/>
</dbReference>
<reference evidence="2" key="1">
    <citation type="submission" date="2020-05" db="EMBL/GenBank/DDBJ databases">
        <authorList>
            <person name="Chiriac C."/>
            <person name="Salcher M."/>
            <person name="Ghai R."/>
            <person name="Kavagutti S V."/>
        </authorList>
    </citation>
    <scope>NUCLEOTIDE SEQUENCE</scope>
</reference>
<evidence type="ECO:0000313" key="2">
    <source>
        <dbReference type="EMBL" id="CAB4933414.1"/>
    </source>
</evidence>
<keyword evidence="1" id="KW-0812">Transmembrane</keyword>
<proteinExistence type="predicted"/>
<feature type="transmembrane region" description="Helical" evidence="1">
    <location>
        <begin position="66"/>
        <end position="87"/>
    </location>
</feature>
<protein>
    <submittedName>
        <fullName evidence="2">Unannotated protein</fullName>
    </submittedName>
</protein>
<feature type="transmembrane region" description="Helical" evidence="1">
    <location>
        <begin position="43"/>
        <end position="60"/>
    </location>
</feature>
<accession>A0A6J7IT17</accession>